<evidence type="ECO:0000256" key="1">
    <source>
        <dbReference type="SAM" id="MobiDB-lite"/>
    </source>
</evidence>
<dbReference type="EMBL" id="HBHY01011121">
    <property type="protein sequence ID" value="CAE0139001.1"/>
    <property type="molecule type" value="Transcribed_RNA"/>
</dbReference>
<protein>
    <recommendedName>
        <fullName evidence="2">LysM domain-containing protein</fullName>
    </recommendedName>
</protein>
<feature type="region of interest" description="Disordered" evidence="1">
    <location>
        <begin position="231"/>
        <end position="250"/>
    </location>
</feature>
<gene>
    <name evidence="3" type="ORF">PSIN1315_LOCUS7177</name>
</gene>
<organism evidence="3">
    <name type="scientific">Prasinoderma singulare</name>
    <dbReference type="NCBI Taxonomy" id="676789"/>
    <lineage>
        <taxon>Eukaryota</taxon>
        <taxon>Viridiplantae</taxon>
        <taxon>Prasinodermophyta</taxon>
        <taxon>Prasinodermophyceae</taxon>
        <taxon>Prasinodermales</taxon>
        <taxon>Prasinodermaceae</taxon>
        <taxon>Prasinoderma</taxon>
    </lineage>
</organism>
<feature type="compositionally biased region" description="Basic and acidic residues" evidence="1">
    <location>
        <begin position="182"/>
        <end position="194"/>
    </location>
</feature>
<dbReference type="AlphaFoldDB" id="A0A7S3FED2"/>
<feature type="compositionally biased region" description="Acidic residues" evidence="1">
    <location>
        <begin position="195"/>
        <end position="206"/>
    </location>
</feature>
<name>A0A7S3FED2_9VIRI</name>
<evidence type="ECO:0000259" key="2">
    <source>
        <dbReference type="PROSITE" id="PS51782"/>
    </source>
</evidence>
<dbReference type="SUPFAM" id="SSF54106">
    <property type="entry name" value="LysM domain"/>
    <property type="match status" value="1"/>
</dbReference>
<reference evidence="3" key="1">
    <citation type="submission" date="2021-01" db="EMBL/GenBank/DDBJ databases">
        <authorList>
            <person name="Corre E."/>
            <person name="Pelletier E."/>
            <person name="Niang G."/>
            <person name="Scheremetjew M."/>
            <person name="Finn R."/>
            <person name="Kale V."/>
            <person name="Holt S."/>
            <person name="Cochrane G."/>
            <person name="Meng A."/>
            <person name="Brown T."/>
            <person name="Cohen L."/>
        </authorList>
    </citation>
    <scope>NUCLEOTIDE SEQUENCE</scope>
    <source>
        <strain evidence="3">RCC927</strain>
    </source>
</reference>
<feature type="region of interest" description="Disordered" evidence="1">
    <location>
        <begin position="178"/>
        <end position="212"/>
    </location>
</feature>
<proteinExistence type="predicted"/>
<sequence>MLGRCVISKPGACRPAPHAPSATRAAASPCRRSSARAARGSVSRREQAAREAKAEEALASKEASMYTVREGDTLFGIARGGGVEYRELLELNPALEASPNALALGQRIIVPNGAGSGAPAGLPPAAWGLLLAGALWFARSALSSLDRMSAARKVEGAAAEAAGARRYAEVSGRFADVMGGDRQGRELGEDGVSKDDDDNDDDDDDGPGATPEELAKFYADGEFPDLKNFLSGKAADGSVSRPKYYTRRDS</sequence>
<dbReference type="Pfam" id="PF01476">
    <property type="entry name" value="LysM"/>
    <property type="match status" value="1"/>
</dbReference>
<evidence type="ECO:0000313" key="3">
    <source>
        <dbReference type="EMBL" id="CAE0139001.1"/>
    </source>
</evidence>
<dbReference type="InterPro" id="IPR036779">
    <property type="entry name" value="LysM_dom_sf"/>
</dbReference>
<dbReference type="SMART" id="SM00257">
    <property type="entry name" value="LysM"/>
    <property type="match status" value="1"/>
</dbReference>
<accession>A0A7S3FED2</accession>
<dbReference type="InterPro" id="IPR018392">
    <property type="entry name" value="LysM"/>
</dbReference>
<dbReference type="CDD" id="cd00118">
    <property type="entry name" value="LysM"/>
    <property type="match status" value="1"/>
</dbReference>
<dbReference type="PROSITE" id="PS51782">
    <property type="entry name" value="LYSM"/>
    <property type="match status" value="1"/>
</dbReference>
<feature type="region of interest" description="Disordered" evidence="1">
    <location>
        <begin position="13"/>
        <end position="49"/>
    </location>
</feature>
<dbReference type="Gene3D" id="3.10.350.10">
    <property type="entry name" value="LysM domain"/>
    <property type="match status" value="1"/>
</dbReference>
<feature type="compositionally biased region" description="Low complexity" evidence="1">
    <location>
        <begin position="14"/>
        <end position="41"/>
    </location>
</feature>
<feature type="domain" description="LysM" evidence="2">
    <location>
        <begin position="64"/>
        <end position="110"/>
    </location>
</feature>